<feature type="transmembrane region" description="Helical" evidence="2">
    <location>
        <begin position="338"/>
        <end position="362"/>
    </location>
</feature>
<keyword evidence="4" id="KW-1185">Reference proteome</keyword>
<evidence type="ECO:0000313" key="3">
    <source>
        <dbReference type="EMBL" id="WWD08348.1"/>
    </source>
</evidence>
<evidence type="ECO:0000313" key="4">
    <source>
        <dbReference type="Proteomes" id="UP001358614"/>
    </source>
</evidence>
<feature type="region of interest" description="Disordered" evidence="1">
    <location>
        <begin position="1"/>
        <end position="27"/>
    </location>
</feature>
<keyword evidence="2" id="KW-0812">Transmembrane</keyword>
<feature type="transmembrane region" description="Helical" evidence="2">
    <location>
        <begin position="409"/>
        <end position="431"/>
    </location>
</feature>
<dbReference type="AlphaFoldDB" id="A0AAX4KST5"/>
<feature type="transmembrane region" description="Helical" evidence="2">
    <location>
        <begin position="568"/>
        <end position="588"/>
    </location>
</feature>
<name>A0AAX4KST5_9TREE</name>
<keyword evidence="2" id="KW-1133">Transmembrane helix</keyword>
<gene>
    <name evidence="3" type="ORF">V865_006460</name>
</gene>
<keyword evidence="2" id="KW-0472">Membrane</keyword>
<feature type="compositionally biased region" description="Polar residues" evidence="1">
    <location>
        <begin position="1"/>
        <end position="15"/>
    </location>
</feature>
<evidence type="ECO:0000256" key="2">
    <source>
        <dbReference type="SAM" id="Phobius"/>
    </source>
</evidence>
<dbReference type="RefSeq" id="XP_066086315.1">
    <property type="nucleotide sequence ID" value="XM_066230218.1"/>
</dbReference>
<feature type="transmembrane region" description="Helical" evidence="2">
    <location>
        <begin position="273"/>
        <end position="291"/>
    </location>
</feature>
<sequence>MSSERTPLLSNQHANAQAGPSHAPSKASVQIALNTQANQLISHLKSPSAIAYTPLNTEGDLAVHLYALHLLDPKRYKTHASIRARIADSELGRKLREEIDDRIEDLLDRHCNIIENEDENENENDDDGDIQVVFWKRWKVKDESHQWINAIDLLLPPFTTHPSPFLSHPLVRHILDLAWTKVIVHLDGQGHTRPSRVVKKVVAIVTPSRLHFLHLASFLVLYGLTLSIALSPGNRISPYEQSSPSPSLSGKEVWWALWTASDLVHSFQYRTSLLRRILLLPLHLSLIFALFPSYPQISYTLLLLSIPTTTFSLIFPIKPSLPLLFPSLLPLSILLKRIIYRSFKTAGLLMPLVLGLFVIFSWSMNGDIFRGFYQAVQSSIYIIETIAKPIPIEARASIAEPVESGISPFSARLTIFVTLSLLFICSLLLTASRAIMVPKERWDGEDERRWRGAIKEGDDWEKEYGVQVAREARECFCEGVNGYTWEGSTLHGVRVGYGTADGAEEDGAAIESGRTIKRSSFRFQDLSPRAMSPVLPPPLNLITSSPLDILSLIPLGELSVKVDQARHIIRLVVAGLFCLSLYLCSSVLGRTYLSDVRLDELGSGFRSICQLDQI</sequence>
<protein>
    <submittedName>
        <fullName evidence="3">Uncharacterized protein</fullName>
    </submittedName>
</protein>
<evidence type="ECO:0000256" key="1">
    <source>
        <dbReference type="SAM" id="MobiDB-lite"/>
    </source>
</evidence>
<dbReference type="EMBL" id="CP144090">
    <property type="protein sequence ID" value="WWD08348.1"/>
    <property type="molecule type" value="Genomic_DNA"/>
</dbReference>
<accession>A0AAX4KST5</accession>
<dbReference type="KEGG" id="ker:91105261"/>
<reference evidence="3 4" key="1">
    <citation type="submission" date="2024-01" db="EMBL/GenBank/DDBJ databases">
        <title>Comparative genomics of Cryptococcus and Kwoniella reveals pathogenesis evolution and contrasting modes of karyotype evolution via chromosome fusion or intercentromeric recombination.</title>
        <authorList>
            <person name="Coelho M.A."/>
            <person name="David-Palma M."/>
            <person name="Shea T."/>
            <person name="Bowers K."/>
            <person name="McGinley-Smith S."/>
            <person name="Mohammad A.W."/>
            <person name="Gnirke A."/>
            <person name="Yurkov A.M."/>
            <person name="Nowrousian M."/>
            <person name="Sun S."/>
            <person name="Cuomo C.A."/>
            <person name="Heitman J."/>
        </authorList>
    </citation>
    <scope>NUCLEOTIDE SEQUENCE [LARGE SCALE GENOMIC DNA]</scope>
    <source>
        <strain evidence="3 4">PYCC6329</strain>
    </source>
</reference>
<dbReference type="GeneID" id="91105261"/>
<dbReference type="Proteomes" id="UP001358614">
    <property type="component" value="Chromosome 2"/>
</dbReference>
<feature type="transmembrane region" description="Helical" evidence="2">
    <location>
        <begin position="210"/>
        <end position="230"/>
    </location>
</feature>
<organism evidence="3 4">
    <name type="scientific">Kwoniella europaea PYCC6329</name>
    <dbReference type="NCBI Taxonomy" id="1423913"/>
    <lineage>
        <taxon>Eukaryota</taxon>
        <taxon>Fungi</taxon>
        <taxon>Dikarya</taxon>
        <taxon>Basidiomycota</taxon>
        <taxon>Agaricomycotina</taxon>
        <taxon>Tremellomycetes</taxon>
        <taxon>Tremellales</taxon>
        <taxon>Cryptococcaceae</taxon>
        <taxon>Kwoniella</taxon>
    </lineage>
</organism>
<proteinExistence type="predicted"/>